<feature type="region of interest" description="Disordered" evidence="2">
    <location>
        <begin position="101"/>
        <end position="209"/>
    </location>
</feature>
<dbReference type="InterPro" id="IPR046341">
    <property type="entry name" value="SET_dom_sf"/>
</dbReference>
<dbReference type="InterPro" id="IPR013083">
    <property type="entry name" value="Znf_RING/FYVE/PHD"/>
</dbReference>
<feature type="region of interest" description="Disordered" evidence="2">
    <location>
        <begin position="805"/>
        <end position="839"/>
    </location>
</feature>
<feature type="compositionally biased region" description="Basic and acidic residues" evidence="2">
    <location>
        <begin position="565"/>
        <end position="586"/>
    </location>
</feature>
<evidence type="ECO:0000256" key="2">
    <source>
        <dbReference type="SAM" id="MobiDB-lite"/>
    </source>
</evidence>
<dbReference type="PANTHER" id="PTHR46462">
    <property type="entry name" value="UPSET, ISOFORM A"/>
    <property type="match status" value="1"/>
</dbReference>
<dbReference type="SUPFAM" id="SSF57903">
    <property type="entry name" value="FYVE/PHD zinc finger"/>
    <property type="match status" value="1"/>
</dbReference>
<dbReference type="InterPro" id="IPR011011">
    <property type="entry name" value="Znf_FYVE_PHD"/>
</dbReference>
<dbReference type="SUPFAM" id="SSF82199">
    <property type="entry name" value="SET domain"/>
    <property type="match status" value="1"/>
</dbReference>
<feature type="compositionally biased region" description="Low complexity" evidence="2">
    <location>
        <begin position="596"/>
        <end position="607"/>
    </location>
</feature>
<dbReference type="EMBL" id="QGMK01000175">
    <property type="protein sequence ID" value="TVY83594.1"/>
    <property type="molecule type" value="Genomic_DNA"/>
</dbReference>
<feature type="compositionally biased region" description="Polar residues" evidence="2">
    <location>
        <begin position="625"/>
        <end position="654"/>
    </location>
</feature>
<feature type="region of interest" description="Disordered" evidence="2">
    <location>
        <begin position="485"/>
        <end position="700"/>
    </location>
</feature>
<protein>
    <submittedName>
        <fullName evidence="3">SET domain-containing protein</fullName>
    </submittedName>
</protein>
<dbReference type="Proteomes" id="UP000469558">
    <property type="component" value="Unassembled WGS sequence"/>
</dbReference>
<dbReference type="Gene3D" id="3.30.40.10">
    <property type="entry name" value="Zinc/RING finger domain, C3HC4 (zinc finger)"/>
    <property type="match status" value="1"/>
</dbReference>
<feature type="compositionally biased region" description="Pro residues" evidence="2">
    <location>
        <begin position="193"/>
        <end position="203"/>
    </location>
</feature>
<keyword evidence="1" id="KW-0156">Chromatin regulator</keyword>
<feature type="compositionally biased region" description="Polar residues" evidence="2">
    <location>
        <begin position="670"/>
        <end position="682"/>
    </location>
</feature>
<feature type="compositionally biased region" description="Polar residues" evidence="2">
    <location>
        <begin position="172"/>
        <end position="186"/>
    </location>
</feature>
<feature type="compositionally biased region" description="Polar residues" evidence="2">
    <location>
        <begin position="984"/>
        <end position="996"/>
    </location>
</feature>
<dbReference type="OrthoDB" id="1928087at2759"/>
<sequence>MTERPLSITTQIATPIQTTFNSAASISATDALPVAESVDEEPYTIKCICDYLDDDGNTIYCESCDTWQHIECFYPGQVADASREEFDHSCADCKPRTLDKRHATERQRHQRQNKASNDNGDKKTKRPPSKSHKKKKPAELQVNGLHHHDGHRNGSPQEHHSHSKKKGHRSSQSISQLKRSPPFNSRPNTHTHPPSPAHTPPDLPNELHVHDYSDSFRKLYDHEAEVIEENLFENLSVTNTWVAWLRDPATLYTDTGKNHADHFQQLTVEINTLQWPDLRVEEKRVTMDNKPLLWKQLTTPDALKQAGRIGVLYGRLGFQSAYCESAENGWAEIPHPRPFFFFHPTLPVVIDTRDKGSKCRYARRSCRPNTLLETFIGKRRDPETKAHATDAEFWLVSERPLTEGEQITVPWDFRFPSNVASRYLHALNLNDEDGAPFEGESINDEEYMQLSQMIFVVLSDHGGCACDLGNDCAFVRFHRNFHPRTHAQSNGVKSKKGRKPKQNHVSPTSTGHATNSRAASEGQQDHCDEDDSRSISGSSRSKPHSRDLTPLHGIGETNGVTTGPTEREKRKIQMVEDSFKKLDQPPRKKKRASDGSTINSATNSATSQPAPKPRQRSVVPRQPPTINSSNGRLKQYVDASTSRRQSGSPFSAVSPTAVLPSPKNHASRAGSATYQSRQSSTDFRGPYVDSSTQTEDSEDAWWKQPTAKPTRTIVPLSRRLLNNRQRIKALQQARQSEQPELAQFPGDSNVQLSPVVAMDIDIPVRSSPDSPVDFKGRNPSIASSTPSVEVSDVVMADAPAITISNPIRPPPPWSGHPNNANGSHPSGPRSPELRVQMPPTPTFAAPNMSGALSGSITPSAAAGPMAQSPFGTVHFPNAFPPSVNGIGQHPSPVRTTKKMSLSDYKAARMKKNDTSHASNSNGGSSPTAAPPVLRPSLSTVEEAKASGLLEGSAIVDSPMAEKTVDPMSSAPITTSIPEDAARNSLPSESEWTNGTL</sequence>
<gene>
    <name evidence="3" type="primary">SET4</name>
    <name evidence="3" type="ORF">LSUE1_G003274</name>
</gene>
<evidence type="ECO:0000313" key="4">
    <source>
        <dbReference type="Proteomes" id="UP000469558"/>
    </source>
</evidence>
<evidence type="ECO:0000256" key="1">
    <source>
        <dbReference type="ARBA" id="ARBA00022853"/>
    </source>
</evidence>
<dbReference type="Gene3D" id="2.170.270.10">
    <property type="entry name" value="SET domain"/>
    <property type="match status" value="1"/>
</dbReference>
<organism evidence="3 4">
    <name type="scientific">Lachnellula suecica</name>
    <dbReference type="NCBI Taxonomy" id="602035"/>
    <lineage>
        <taxon>Eukaryota</taxon>
        <taxon>Fungi</taxon>
        <taxon>Dikarya</taxon>
        <taxon>Ascomycota</taxon>
        <taxon>Pezizomycotina</taxon>
        <taxon>Leotiomycetes</taxon>
        <taxon>Helotiales</taxon>
        <taxon>Lachnaceae</taxon>
        <taxon>Lachnellula</taxon>
    </lineage>
</organism>
<dbReference type="GO" id="GO:0006355">
    <property type="term" value="P:regulation of DNA-templated transcription"/>
    <property type="evidence" value="ECO:0007669"/>
    <property type="project" value="TreeGrafter"/>
</dbReference>
<dbReference type="AlphaFoldDB" id="A0A8T9CIK3"/>
<proteinExistence type="predicted"/>
<feature type="compositionally biased region" description="Basic residues" evidence="2">
    <location>
        <begin position="123"/>
        <end position="136"/>
    </location>
</feature>
<comment type="caution">
    <text evidence="3">The sequence shown here is derived from an EMBL/GenBank/DDBJ whole genome shotgun (WGS) entry which is preliminary data.</text>
</comment>
<accession>A0A8T9CIK3</accession>
<dbReference type="GO" id="GO:0034967">
    <property type="term" value="C:Set3 complex"/>
    <property type="evidence" value="ECO:0007669"/>
    <property type="project" value="TreeGrafter"/>
</dbReference>
<feature type="region of interest" description="Disordered" evidence="2">
    <location>
        <begin position="881"/>
        <end position="996"/>
    </location>
</feature>
<dbReference type="GO" id="GO:0070210">
    <property type="term" value="C:Rpd3L-Expanded complex"/>
    <property type="evidence" value="ECO:0007669"/>
    <property type="project" value="TreeGrafter"/>
</dbReference>
<dbReference type="GO" id="GO:0006325">
    <property type="term" value="P:chromatin organization"/>
    <property type="evidence" value="ECO:0007669"/>
    <property type="project" value="UniProtKB-KW"/>
</dbReference>
<reference evidence="3 4" key="1">
    <citation type="submission" date="2018-05" db="EMBL/GenBank/DDBJ databases">
        <title>Genome sequencing and assembly of the regulated plant pathogen Lachnellula willkommii and related sister species for the development of diagnostic species identification markers.</title>
        <authorList>
            <person name="Giroux E."/>
            <person name="Bilodeau G."/>
        </authorList>
    </citation>
    <scope>NUCLEOTIDE SEQUENCE [LARGE SCALE GENOMIC DNA]</scope>
    <source>
        <strain evidence="3 4">CBS 268.59</strain>
    </source>
</reference>
<keyword evidence="4" id="KW-1185">Reference proteome</keyword>
<feature type="compositionally biased region" description="Polar residues" evidence="2">
    <location>
        <begin position="915"/>
        <end position="927"/>
    </location>
</feature>
<name>A0A8T9CIK3_9HELO</name>
<dbReference type="PANTHER" id="PTHR46462:SF3">
    <property type="entry name" value="UPSET, ISOFORM A"/>
    <property type="match status" value="1"/>
</dbReference>
<feature type="compositionally biased region" description="Basic residues" evidence="2">
    <location>
        <begin position="493"/>
        <end position="502"/>
    </location>
</feature>
<evidence type="ECO:0000313" key="3">
    <source>
        <dbReference type="EMBL" id="TVY83594.1"/>
    </source>
</evidence>
<feature type="compositionally biased region" description="Polar residues" evidence="2">
    <location>
        <begin position="503"/>
        <end position="522"/>
    </location>
</feature>